<evidence type="ECO:0000313" key="1">
    <source>
        <dbReference type="EMBL" id="TFK97443.1"/>
    </source>
</evidence>
<dbReference type="EMBL" id="ML178847">
    <property type="protein sequence ID" value="TFK97443.1"/>
    <property type="molecule type" value="Genomic_DNA"/>
</dbReference>
<protein>
    <submittedName>
        <fullName evidence="1">Uncharacterized protein</fullName>
    </submittedName>
</protein>
<organism evidence="1 2">
    <name type="scientific">Pterulicium gracile</name>
    <dbReference type="NCBI Taxonomy" id="1884261"/>
    <lineage>
        <taxon>Eukaryota</taxon>
        <taxon>Fungi</taxon>
        <taxon>Dikarya</taxon>
        <taxon>Basidiomycota</taxon>
        <taxon>Agaricomycotina</taxon>
        <taxon>Agaricomycetes</taxon>
        <taxon>Agaricomycetidae</taxon>
        <taxon>Agaricales</taxon>
        <taxon>Pleurotineae</taxon>
        <taxon>Pterulaceae</taxon>
        <taxon>Pterulicium</taxon>
    </lineage>
</organism>
<accession>A0A5C3QGM2</accession>
<dbReference type="Proteomes" id="UP000305067">
    <property type="component" value="Unassembled WGS sequence"/>
</dbReference>
<proteinExistence type="predicted"/>
<name>A0A5C3QGM2_9AGAR</name>
<sequence>MMCLFLSLPQRICHTVHVTSLPSSPAPLVIASFFLRSVNPFSNPCSSIKPASVLGKDYSRTITPKREPAIRFAGSCSAASNSVTHSLR</sequence>
<keyword evidence="2" id="KW-1185">Reference proteome</keyword>
<gene>
    <name evidence="1" type="ORF">BDV98DRAFT_263135</name>
</gene>
<evidence type="ECO:0000313" key="2">
    <source>
        <dbReference type="Proteomes" id="UP000305067"/>
    </source>
</evidence>
<dbReference type="AlphaFoldDB" id="A0A5C3QGM2"/>
<reference evidence="1 2" key="1">
    <citation type="journal article" date="2019" name="Nat. Ecol. Evol.">
        <title>Megaphylogeny resolves global patterns of mushroom evolution.</title>
        <authorList>
            <person name="Varga T."/>
            <person name="Krizsan K."/>
            <person name="Foldi C."/>
            <person name="Dima B."/>
            <person name="Sanchez-Garcia M."/>
            <person name="Sanchez-Ramirez S."/>
            <person name="Szollosi G.J."/>
            <person name="Szarkandi J.G."/>
            <person name="Papp V."/>
            <person name="Albert L."/>
            <person name="Andreopoulos W."/>
            <person name="Angelini C."/>
            <person name="Antonin V."/>
            <person name="Barry K.W."/>
            <person name="Bougher N.L."/>
            <person name="Buchanan P."/>
            <person name="Buyck B."/>
            <person name="Bense V."/>
            <person name="Catcheside P."/>
            <person name="Chovatia M."/>
            <person name="Cooper J."/>
            <person name="Damon W."/>
            <person name="Desjardin D."/>
            <person name="Finy P."/>
            <person name="Geml J."/>
            <person name="Haridas S."/>
            <person name="Hughes K."/>
            <person name="Justo A."/>
            <person name="Karasinski D."/>
            <person name="Kautmanova I."/>
            <person name="Kiss B."/>
            <person name="Kocsube S."/>
            <person name="Kotiranta H."/>
            <person name="LaButti K.M."/>
            <person name="Lechner B.E."/>
            <person name="Liimatainen K."/>
            <person name="Lipzen A."/>
            <person name="Lukacs Z."/>
            <person name="Mihaltcheva S."/>
            <person name="Morgado L.N."/>
            <person name="Niskanen T."/>
            <person name="Noordeloos M.E."/>
            <person name="Ohm R.A."/>
            <person name="Ortiz-Santana B."/>
            <person name="Ovrebo C."/>
            <person name="Racz N."/>
            <person name="Riley R."/>
            <person name="Savchenko A."/>
            <person name="Shiryaev A."/>
            <person name="Soop K."/>
            <person name="Spirin V."/>
            <person name="Szebenyi C."/>
            <person name="Tomsovsky M."/>
            <person name="Tulloss R.E."/>
            <person name="Uehling J."/>
            <person name="Grigoriev I.V."/>
            <person name="Vagvolgyi C."/>
            <person name="Papp T."/>
            <person name="Martin F.M."/>
            <person name="Miettinen O."/>
            <person name="Hibbett D.S."/>
            <person name="Nagy L.G."/>
        </authorList>
    </citation>
    <scope>NUCLEOTIDE SEQUENCE [LARGE SCALE GENOMIC DNA]</scope>
    <source>
        <strain evidence="1 2">CBS 309.79</strain>
    </source>
</reference>